<comment type="caution">
    <text evidence="2">The sequence shown here is derived from an EMBL/GenBank/DDBJ whole genome shotgun (WGS) entry which is preliminary data.</text>
</comment>
<feature type="compositionally biased region" description="Pro residues" evidence="1">
    <location>
        <begin position="81"/>
        <end position="90"/>
    </location>
</feature>
<organism evidence="2 3">
    <name type="scientific">Pleuronectes platessa</name>
    <name type="common">European plaice</name>
    <dbReference type="NCBI Taxonomy" id="8262"/>
    <lineage>
        <taxon>Eukaryota</taxon>
        <taxon>Metazoa</taxon>
        <taxon>Chordata</taxon>
        <taxon>Craniata</taxon>
        <taxon>Vertebrata</taxon>
        <taxon>Euteleostomi</taxon>
        <taxon>Actinopterygii</taxon>
        <taxon>Neopterygii</taxon>
        <taxon>Teleostei</taxon>
        <taxon>Neoteleostei</taxon>
        <taxon>Acanthomorphata</taxon>
        <taxon>Carangaria</taxon>
        <taxon>Pleuronectiformes</taxon>
        <taxon>Pleuronectoidei</taxon>
        <taxon>Pleuronectidae</taxon>
        <taxon>Pleuronectes</taxon>
    </lineage>
</organism>
<dbReference type="Proteomes" id="UP001153269">
    <property type="component" value="Unassembled WGS sequence"/>
</dbReference>
<evidence type="ECO:0000313" key="3">
    <source>
        <dbReference type="Proteomes" id="UP001153269"/>
    </source>
</evidence>
<reference evidence="2" key="1">
    <citation type="submission" date="2020-03" db="EMBL/GenBank/DDBJ databases">
        <authorList>
            <person name="Weist P."/>
        </authorList>
    </citation>
    <scope>NUCLEOTIDE SEQUENCE</scope>
</reference>
<evidence type="ECO:0000256" key="1">
    <source>
        <dbReference type="SAM" id="MobiDB-lite"/>
    </source>
</evidence>
<evidence type="ECO:0000313" key="2">
    <source>
        <dbReference type="EMBL" id="CAB1460046.1"/>
    </source>
</evidence>
<gene>
    <name evidence="2" type="ORF">PLEPLA_LOCUS47883</name>
</gene>
<proteinExistence type="predicted"/>
<protein>
    <submittedName>
        <fullName evidence="2">Uncharacterized protein</fullName>
    </submittedName>
</protein>
<feature type="region of interest" description="Disordered" evidence="1">
    <location>
        <begin position="78"/>
        <end position="109"/>
    </location>
</feature>
<accession>A0A9N7W400</accession>
<dbReference type="EMBL" id="CADEAL010004458">
    <property type="protein sequence ID" value="CAB1460046.1"/>
    <property type="molecule type" value="Genomic_DNA"/>
</dbReference>
<name>A0A9N7W400_PLEPL</name>
<sequence length="132" mass="13411">MSFKNKFPQEDSAHPPTVQGKRSSPPGAHSPSFHPTVLLEKAVSTASGPAVLGSGVSTDLLRGRGALIQSVIKHTAHLTDPNPPCAPVAQPPAASAAGDQTRSGGTSGPVLSAWVSHHINTQGLTVNTASLV</sequence>
<dbReference type="AlphaFoldDB" id="A0A9N7W400"/>
<keyword evidence="3" id="KW-1185">Reference proteome</keyword>
<feature type="region of interest" description="Disordered" evidence="1">
    <location>
        <begin position="1"/>
        <end position="36"/>
    </location>
</feature>